<comment type="subcellular location">
    <subcellularLocation>
        <location evidence="1 6">Membrane</location>
        <topology evidence="1 6">Multi-pass membrane protein</topology>
    </subcellularLocation>
</comment>
<dbReference type="InterPro" id="IPR030184">
    <property type="entry name" value="WAT1-related"/>
</dbReference>
<feature type="transmembrane region" description="Helical" evidence="6">
    <location>
        <begin position="14"/>
        <end position="33"/>
    </location>
</feature>
<feature type="transmembrane region" description="Helical" evidence="6">
    <location>
        <begin position="313"/>
        <end position="331"/>
    </location>
</feature>
<dbReference type="PANTHER" id="PTHR31218">
    <property type="entry name" value="WAT1-RELATED PROTEIN"/>
    <property type="match status" value="1"/>
</dbReference>
<keyword evidence="5 6" id="KW-0472">Membrane</keyword>
<dbReference type="InterPro" id="IPR000620">
    <property type="entry name" value="EamA_dom"/>
</dbReference>
<organism evidence="8 9">
    <name type="scientific">Zostera marina</name>
    <name type="common">Eelgrass</name>
    <dbReference type="NCBI Taxonomy" id="29655"/>
    <lineage>
        <taxon>Eukaryota</taxon>
        <taxon>Viridiplantae</taxon>
        <taxon>Streptophyta</taxon>
        <taxon>Embryophyta</taxon>
        <taxon>Tracheophyta</taxon>
        <taxon>Spermatophyta</taxon>
        <taxon>Magnoliopsida</taxon>
        <taxon>Liliopsida</taxon>
        <taxon>Zosteraceae</taxon>
        <taxon>Zostera</taxon>
    </lineage>
</organism>
<dbReference type="GO" id="GO:0005886">
    <property type="term" value="C:plasma membrane"/>
    <property type="evidence" value="ECO:0000318"/>
    <property type="project" value="GO_Central"/>
</dbReference>
<name>A0A0K9P9P9_ZOSMR</name>
<evidence type="ECO:0000313" key="8">
    <source>
        <dbReference type="EMBL" id="KMZ64987.1"/>
    </source>
</evidence>
<evidence type="ECO:0000259" key="7">
    <source>
        <dbReference type="Pfam" id="PF00892"/>
    </source>
</evidence>
<comment type="similarity">
    <text evidence="2 6">Belongs to the drug/metabolite transporter (DMT) superfamily. Plant drug/metabolite exporter (P-DME) (TC 2.A.7.4) family.</text>
</comment>
<feature type="transmembrane region" description="Helical" evidence="6">
    <location>
        <begin position="286"/>
        <end position="307"/>
    </location>
</feature>
<evidence type="ECO:0000256" key="1">
    <source>
        <dbReference type="ARBA" id="ARBA00004141"/>
    </source>
</evidence>
<dbReference type="AlphaFoldDB" id="A0A0K9P9P9"/>
<dbReference type="OrthoDB" id="1728340at2759"/>
<feature type="transmembrane region" description="Helical" evidence="6">
    <location>
        <begin position="221"/>
        <end position="245"/>
    </location>
</feature>
<sequence length="381" mass="42766">MSTFVQIMKKAKPYYLMVFLQFGYAGMFIISVSCVKTGTNHYVLVVYRNLVAVLTMFPFAFWFERKIRPKMTFKCFLKIAVLGLLEPVLDQNFYYMGAKLTSATYSSALFNLLPSITFVSALILGTEKINLKSLRSQVKLGGTLITVVGALMMILYKGPIIEFVWSKRSSFDDHRPLHNHEEAMQGTDFIKGTLMLLFCCFCWSSFFILQSHTLKTYPANMSLTTLICLIGGAEGTAVGLVMVRGSEQWAIRWDKKLLTAVYSGVMCSGIAYYLQGVVLRERGPVFVTAFNPLCLIIVAAVGSLFLSEDITRGRVIGAVIIVIGLYMLIWGKSDEHEDDDKNINSEKSEKKNMIPITIIEVEKTINLHSSVQQGENVLHKT</sequence>
<keyword evidence="3 6" id="KW-0812">Transmembrane</keyword>
<evidence type="ECO:0000313" key="9">
    <source>
        <dbReference type="Proteomes" id="UP000036987"/>
    </source>
</evidence>
<evidence type="ECO:0000256" key="6">
    <source>
        <dbReference type="RuleBase" id="RU363077"/>
    </source>
</evidence>
<dbReference type="Proteomes" id="UP000036987">
    <property type="component" value="Unassembled WGS sequence"/>
</dbReference>
<dbReference type="InterPro" id="IPR037185">
    <property type="entry name" value="EmrE-like"/>
</dbReference>
<feature type="transmembrane region" description="Helical" evidence="6">
    <location>
        <begin position="257"/>
        <end position="274"/>
    </location>
</feature>
<accession>A0A0K9P9P9</accession>
<feature type="transmembrane region" description="Helical" evidence="6">
    <location>
        <begin position="189"/>
        <end position="209"/>
    </location>
</feature>
<evidence type="ECO:0000256" key="4">
    <source>
        <dbReference type="ARBA" id="ARBA00022989"/>
    </source>
</evidence>
<feature type="domain" description="EamA" evidence="7">
    <location>
        <begin position="191"/>
        <end position="329"/>
    </location>
</feature>
<feature type="domain" description="EamA" evidence="7">
    <location>
        <begin position="15"/>
        <end position="153"/>
    </location>
</feature>
<dbReference type="SUPFAM" id="SSF103481">
    <property type="entry name" value="Multidrug resistance efflux transporter EmrE"/>
    <property type="match status" value="2"/>
</dbReference>
<evidence type="ECO:0000256" key="2">
    <source>
        <dbReference type="ARBA" id="ARBA00007635"/>
    </source>
</evidence>
<dbReference type="Pfam" id="PF00892">
    <property type="entry name" value="EamA"/>
    <property type="match status" value="2"/>
</dbReference>
<evidence type="ECO:0000256" key="5">
    <source>
        <dbReference type="ARBA" id="ARBA00023136"/>
    </source>
</evidence>
<evidence type="ECO:0000256" key="3">
    <source>
        <dbReference type="ARBA" id="ARBA00022692"/>
    </source>
</evidence>
<reference evidence="9" key="1">
    <citation type="journal article" date="2016" name="Nature">
        <title>The genome of the seagrass Zostera marina reveals angiosperm adaptation to the sea.</title>
        <authorList>
            <person name="Olsen J.L."/>
            <person name="Rouze P."/>
            <person name="Verhelst B."/>
            <person name="Lin Y.-C."/>
            <person name="Bayer T."/>
            <person name="Collen J."/>
            <person name="Dattolo E."/>
            <person name="De Paoli E."/>
            <person name="Dittami S."/>
            <person name="Maumus F."/>
            <person name="Michel G."/>
            <person name="Kersting A."/>
            <person name="Lauritano C."/>
            <person name="Lohaus R."/>
            <person name="Toepel M."/>
            <person name="Tonon T."/>
            <person name="Vanneste K."/>
            <person name="Amirebrahimi M."/>
            <person name="Brakel J."/>
            <person name="Bostroem C."/>
            <person name="Chovatia M."/>
            <person name="Grimwood J."/>
            <person name="Jenkins J.W."/>
            <person name="Jueterbock A."/>
            <person name="Mraz A."/>
            <person name="Stam W.T."/>
            <person name="Tice H."/>
            <person name="Bornberg-Bauer E."/>
            <person name="Green P.J."/>
            <person name="Pearson G.A."/>
            <person name="Procaccini G."/>
            <person name="Duarte C.M."/>
            <person name="Schmutz J."/>
            <person name="Reusch T.B.H."/>
            <person name="Van de Peer Y."/>
        </authorList>
    </citation>
    <scope>NUCLEOTIDE SEQUENCE [LARGE SCALE GENOMIC DNA]</scope>
    <source>
        <strain evidence="9">cv. Finnish</strain>
    </source>
</reference>
<feature type="transmembrane region" description="Helical" evidence="6">
    <location>
        <begin position="138"/>
        <end position="156"/>
    </location>
</feature>
<feature type="transmembrane region" description="Helical" evidence="6">
    <location>
        <begin position="108"/>
        <end position="126"/>
    </location>
</feature>
<keyword evidence="9" id="KW-1185">Reference proteome</keyword>
<dbReference type="EMBL" id="LFYR01001077">
    <property type="protein sequence ID" value="KMZ64987.1"/>
    <property type="molecule type" value="Genomic_DNA"/>
</dbReference>
<feature type="transmembrane region" description="Helical" evidence="6">
    <location>
        <begin position="45"/>
        <end position="63"/>
    </location>
</feature>
<keyword evidence="4 6" id="KW-1133">Transmembrane helix</keyword>
<dbReference type="OMA" id="HGNQVDQ"/>
<comment type="caution">
    <text evidence="8">The sequence shown here is derived from an EMBL/GenBank/DDBJ whole genome shotgun (WGS) entry which is preliminary data.</text>
</comment>
<protein>
    <recommendedName>
        <fullName evidence="6">WAT1-related protein</fullName>
    </recommendedName>
</protein>
<proteinExistence type="inferred from homology"/>
<dbReference type="GO" id="GO:0022857">
    <property type="term" value="F:transmembrane transporter activity"/>
    <property type="evidence" value="ECO:0007669"/>
    <property type="project" value="InterPro"/>
</dbReference>
<gene>
    <name evidence="8" type="ORF">ZOSMA_33G00150</name>
</gene>